<dbReference type="OrthoDB" id="9155675at2"/>
<name>N9E4T9_9GAMM</name>
<reference evidence="1 2" key="1">
    <citation type="submission" date="2013-02" db="EMBL/GenBank/DDBJ databases">
        <title>The Genome Sequence of Acinetobacter beijerinckii ANC 3835.</title>
        <authorList>
            <consortium name="The Broad Institute Genome Sequencing Platform"/>
            <consortium name="The Broad Institute Genome Sequencing Center for Infectious Disease"/>
            <person name="Cerqueira G."/>
            <person name="Feldgarden M."/>
            <person name="Courvalin P."/>
            <person name="Perichon B."/>
            <person name="Grillot-Courvalin C."/>
            <person name="Clermont D."/>
            <person name="Rocha E."/>
            <person name="Yoon E.-J."/>
            <person name="Nemec A."/>
            <person name="Walker B."/>
            <person name="Young S.K."/>
            <person name="Zeng Q."/>
            <person name="Gargeya S."/>
            <person name="Fitzgerald M."/>
            <person name="Haas B."/>
            <person name="Abouelleil A."/>
            <person name="Alvarado L."/>
            <person name="Arachchi H.M."/>
            <person name="Berlin A.M."/>
            <person name="Chapman S.B."/>
            <person name="Dewar J."/>
            <person name="Goldberg J."/>
            <person name="Griggs A."/>
            <person name="Gujja S."/>
            <person name="Hansen M."/>
            <person name="Howarth C."/>
            <person name="Imamovic A."/>
            <person name="Larimer J."/>
            <person name="McCowan C."/>
            <person name="Murphy C."/>
            <person name="Neiman D."/>
            <person name="Pearson M."/>
            <person name="Priest M."/>
            <person name="Roberts A."/>
            <person name="Saif S."/>
            <person name="Shea T."/>
            <person name="Sisk P."/>
            <person name="Sykes S."/>
            <person name="Wortman J."/>
            <person name="Nusbaum C."/>
            <person name="Birren B."/>
        </authorList>
    </citation>
    <scope>NUCLEOTIDE SEQUENCE [LARGE SCALE GENOMIC DNA]</scope>
    <source>
        <strain evidence="1 2">ANC 3835</strain>
    </source>
</reference>
<comment type="caution">
    <text evidence="1">The sequence shown here is derived from an EMBL/GenBank/DDBJ whole genome shotgun (WGS) entry which is preliminary data.</text>
</comment>
<organism evidence="1 2">
    <name type="scientific">Acinetobacter beijerinckii ANC 3835</name>
    <dbReference type="NCBI Taxonomy" id="1217649"/>
    <lineage>
        <taxon>Bacteria</taxon>
        <taxon>Pseudomonadati</taxon>
        <taxon>Pseudomonadota</taxon>
        <taxon>Gammaproteobacteria</taxon>
        <taxon>Moraxellales</taxon>
        <taxon>Moraxellaceae</taxon>
        <taxon>Acinetobacter</taxon>
    </lineage>
</organism>
<protein>
    <submittedName>
        <fullName evidence="1">Uncharacterized protein</fullName>
    </submittedName>
</protein>
<dbReference type="PATRIC" id="fig|1217649.3.peg.1820"/>
<evidence type="ECO:0000313" key="1">
    <source>
        <dbReference type="EMBL" id="ENW05152.1"/>
    </source>
</evidence>
<dbReference type="EMBL" id="APQK01000012">
    <property type="protein sequence ID" value="ENW05152.1"/>
    <property type="molecule type" value="Genomic_DNA"/>
</dbReference>
<dbReference type="HOGENOM" id="CLU_1811620_0_0_6"/>
<evidence type="ECO:0000313" key="2">
    <source>
        <dbReference type="Proteomes" id="UP000018417"/>
    </source>
</evidence>
<gene>
    <name evidence="1" type="ORF">F934_01884</name>
</gene>
<dbReference type="Proteomes" id="UP000018417">
    <property type="component" value="Unassembled WGS sequence"/>
</dbReference>
<sequence>MLPKEHQTLKMHILIICVLNCFSDNFKSNHYKNQVDGNYNKNFYIILLSILNDHNYLEFKIMKGVNIKQHPHFWLESESYMIDFKNDIFSFLVHRNDFMLNFDYFLNNEQLHLDVISDEAKDLLVKFKHCFYENYF</sequence>
<dbReference type="AlphaFoldDB" id="N9E4T9"/>
<accession>N9E4T9</accession>
<proteinExistence type="predicted"/>
<dbReference type="RefSeq" id="WP_005054236.1">
    <property type="nucleotide sequence ID" value="NZ_KB849759.1"/>
</dbReference>